<organism evidence="1 2">
    <name type="scientific">Roseobacter litoralis (strain ATCC 49566 / DSM 6996 / JCM 21268 / NBRC 15278 / OCh 149)</name>
    <dbReference type="NCBI Taxonomy" id="391595"/>
    <lineage>
        <taxon>Bacteria</taxon>
        <taxon>Pseudomonadati</taxon>
        <taxon>Pseudomonadota</taxon>
        <taxon>Alphaproteobacteria</taxon>
        <taxon>Rhodobacterales</taxon>
        <taxon>Roseobacteraceae</taxon>
        <taxon>Roseobacter</taxon>
    </lineage>
</organism>
<gene>
    <name evidence="1" type="ordered locus">RLO149_c021280</name>
</gene>
<dbReference type="KEGG" id="rli:RLO149_c021280"/>
<dbReference type="Proteomes" id="UP000001353">
    <property type="component" value="Chromosome"/>
</dbReference>
<dbReference type="STRING" id="391595.RLO149_c021280"/>
<evidence type="ECO:0000313" key="1">
    <source>
        <dbReference type="EMBL" id="AEI94104.1"/>
    </source>
</evidence>
<dbReference type="EMBL" id="CP002623">
    <property type="protein sequence ID" value="AEI94104.1"/>
    <property type="molecule type" value="Genomic_DNA"/>
</dbReference>
<proteinExistence type="predicted"/>
<keyword evidence="2" id="KW-1185">Reference proteome</keyword>
<protein>
    <submittedName>
        <fullName evidence="1">Histidine kinase-like protein</fullName>
    </submittedName>
</protein>
<reference evidence="1 2" key="1">
    <citation type="journal article" date="2011" name="BMC Genomics">
        <title>Comparative genome analysis and genome-guided physiological analysis of Roseobacter litoralis.</title>
        <authorList>
            <person name="Kalhoefer D."/>
            <person name="Thole S."/>
            <person name="Voget S."/>
            <person name="Lehmann R."/>
            <person name="Liesegang H."/>
            <person name="Wollher A."/>
            <person name="Daniel R."/>
            <person name="Simon M."/>
            <person name="Brinkhoff T."/>
        </authorList>
    </citation>
    <scope>NUCLEOTIDE SEQUENCE [LARGE SCALE GENOMIC DNA]</scope>
    <source>
        <strain evidence="2">ATCC 49566 / DSM 6996 / JCM 21268 / NBRC 15278 / OCh 149</strain>
    </source>
</reference>
<evidence type="ECO:0000313" key="2">
    <source>
        <dbReference type="Proteomes" id="UP000001353"/>
    </source>
</evidence>
<sequence length="160" mass="17787">MTPAYARSLRDPTHTSPTQQFCKTIQQEGGRNDPCSAHSLTATPTQLTIDQPHIKEVQMTKDSVTLRSVAHDIKGLLTRASLAAELLGRHDDETVRLKADRIMRAVDQIALICQRDLAPPINCSRAELHECGEVVKLMEKVVSNARSGHEPQPRPVPYFD</sequence>
<dbReference type="AlphaFoldDB" id="F7ZLQ3"/>
<dbReference type="GO" id="GO:0016301">
    <property type="term" value="F:kinase activity"/>
    <property type="evidence" value="ECO:0007669"/>
    <property type="project" value="UniProtKB-KW"/>
</dbReference>
<accession>F7ZLQ3</accession>
<name>F7ZLQ3_ROSLO</name>
<dbReference type="HOGENOM" id="CLU_1650846_0_0_5"/>